<dbReference type="RefSeq" id="XP_013787945.1">
    <property type="nucleotide sequence ID" value="XM_013932491.2"/>
</dbReference>
<dbReference type="InterPro" id="IPR033471">
    <property type="entry name" value="DIRP"/>
</dbReference>
<dbReference type="GeneID" id="106471867"/>
<feature type="domain" description="DIRP" evidence="5">
    <location>
        <begin position="109"/>
        <end position="214"/>
    </location>
</feature>
<evidence type="ECO:0000256" key="1">
    <source>
        <dbReference type="ARBA" id="ARBA00004123"/>
    </source>
</evidence>
<keyword evidence="6" id="KW-1185">Reference proteome</keyword>
<feature type="region of interest" description="Disordered" evidence="4">
    <location>
        <begin position="16"/>
        <end position="85"/>
    </location>
</feature>
<dbReference type="SMART" id="SM01135">
    <property type="entry name" value="DIRP"/>
    <property type="match status" value="1"/>
</dbReference>
<dbReference type="PANTHER" id="PTHR21689">
    <property type="entry name" value="LIN-9"/>
    <property type="match status" value="1"/>
</dbReference>
<comment type="subcellular location">
    <subcellularLocation>
        <location evidence="1">Nucleus</location>
    </subcellularLocation>
</comment>
<protein>
    <submittedName>
        <fullName evidence="7">Protein lin-9 homolog</fullName>
    </submittedName>
</protein>
<evidence type="ECO:0000256" key="2">
    <source>
        <dbReference type="ARBA" id="ARBA00006732"/>
    </source>
</evidence>
<comment type="similarity">
    <text evidence="2">Belongs to the lin-9 family.</text>
</comment>
<dbReference type="InterPro" id="IPR010561">
    <property type="entry name" value="LIN-9/ALY1"/>
</dbReference>
<evidence type="ECO:0000259" key="5">
    <source>
        <dbReference type="SMART" id="SM01135"/>
    </source>
</evidence>
<evidence type="ECO:0000313" key="7">
    <source>
        <dbReference type="RefSeq" id="XP_013787945.1"/>
    </source>
</evidence>
<organism evidence="6 7">
    <name type="scientific">Limulus polyphemus</name>
    <name type="common">Atlantic horseshoe crab</name>
    <dbReference type="NCBI Taxonomy" id="6850"/>
    <lineage>
        <taxon>Eukaryota</taxon>
        <taxon>Metazoa</taxon>
        <taxon>Ecdysozoa</taxon>
        <taxon>Arthropoda</taxon>
        <taxon>Chelicerata</taxon>
        <taxon>Merostomata</taxon>
        <taxon>Xiphosura</taxon>
        <taxon>Limulidae</taxon>
        <taxon>Limulus</taxon>
    </lineage>
</organism>
<reference evidence="7" key="1">
    <citation type="submission" date="2025-08" db="UniProtKB">
        <authorList>
            <consortium name="RefSeq"/>
        </authorList>
    </citation>
    <scope>IDENTIFICATION</scope>
    <source>
        <tissue evidence="7">Muscle</tissue>
    </source>
</reference>
<name>A0ABM1BSR7_LIMPO</name>
<sequence length="521" mass="59311">MADSLECESAAALLSMKDGGRLVQPPSSPGRRGNPPRIRKRNRLIYNDDEDTSYSLSKSSPRKNPRVSSPPTPGNPSVADKRAAQKVGSRLRNLLKLPKAHRWVCYEWFYSNIDQPLFFGDNEFSVCLTESFPQLKTRKLRRVEWVKIRRIMGKPRRCSSAFFTEEREALYSKRNKIRQLQQRKVADLTNYRDLPDEIPLPLVIGTKVTARLHNPCDGLFMGSIDAVDTTNATYRITFERSGLGSHSIPDYEVLSTEPQETMPITAFAQKQRPRNMFYTPPRYIPEPSSPQLDNDPLLAGSPIKPGLSIKEGDTVGGFPVKFLLLMVRLTKILSLKKLKISELKKMNTEAEKMCSYQQPIPLEFQKRYASIILEFEKMNKDLNEHLLEVQQFCLEIAPEQGLQPVVQPDMVRQKCLQEAKDIVKKWNNTGQNTQLVRNEKILDLVANLTSLMLQVKNLAENDLNSFELKSLSDSLSEIQTGIEPQNISVFQNEVEIHINHIQEGLSQMGNLHAFANHNIPV</sequence>
<dbReference type="Proteomes" id="UP000694941">
    <property type="component" value="Unplaced"/>
</dbReference>
<gene>
    <name evidence="7" type="primary">LOC106471867</name>
</gene>
<evidence type="ECO:0000256" key="4">
    <source>
        <dbReference type="SAM" id="MobiDB-lite"/>
    </source>
</evidence>
<dbReference type="PANTHER" id="PTHR21689:SF2">
    <property type="entry name" value="PROTEIN LIN-9 HOMOLOG"/>
    <property type="match status" value="1"/>
</dbReference>
<dbReference type="InterPro" id="IPR045831">
    <property type="entry name" value="LIN9_C"/>
</dbReference>
<evidence type="ECO:0000256" key="3">
    <source>
        <dbReference type="ARBA" id="ARBA00023242"/>
    </source>
</evidence>
<accession>A0ABM1BSR7</accession>
<proteinExistence type="inferred from homology"/>
<evidence type="ECO:0000313" key="6">
    <source>
        <dbReference type="Proteomes" id="UP000694941"/>
    </source>
</evidence>
<dbReference type="Pfam" id="PF19438">
    <property type="entry name" value="LIN9_C"/>
    <property type="match status" value="1"/>
</dbReference>
<keyword evidence="3" id="KW-0539">Nucleus</keyword>
<dbReference type="Pfam" id="PF06584">
    <property type="entry name" value="DIRP"/>
    <property type="match status" value="1"/>
</dbReference>